<keyword evidence="7" id="KW-1185">Reference proteome</keyword>
<dbReference type="AlphaFoldDB" id="A0A916ZZL9"/>
<dbReference type="GO" id="GO:0032259">
    <property type="term" value="P:methylation"/>
    <property type="evidence" value="ECO:0007669"/>
    <property type="project" value="UniProtKB-KW"/>
</dbReference>
<feature type="transmembrane region" description="Helical" evidence="5">
    <location>
        <begin position="77"/>
        <end position="97"/>
    </location>
</feature>
<comment type="subcellular location">
    <subcellularLocation>
        <location evidence="1">Endomembrane system</location>
        <topology evidence="1">Multi-pass membrane protein</topology>
    </subcellularLocation>
</comment>
<evidence type="ECO:0000256" key="5">
    <source>
        <dbReference type="SAM" id="Phobius"/>
    </source>
</evidence>
<dbReference type="Gene3D" id="1.20.120.1630">
    <property type="match status" value="1"/>
</dbReference>
<dbReference type="PANTHER" id="PTHR12714:SF9">
    <property type="entry name" value="PROTEIN-S-ISOPRENYLCYSTEINE O-METHYLTRANSFERASE"/>
    <property type="match status" value="1"/>
</dbReference>
<keyword evidence="3 5" id="KW-1133">Transmembrane helix</keyword>
<keyword evidence="2 5" id="KW-0812">Transmembrane</keyword>
<comment type="caution">
    <text evidence="6">The sequence shown here is derived from an EMBL/GenBank/DDBJ whole genome shotgun (WGS) entry which is preliminary data.</text>
</comment>
<evidence type="ECO:0000256" key="1">
    <source>
        <dbReference type="ARBA" id="ARBA00004127"/>
    </source>
</evidence>
<accession>A0A916ZZL9</accession>
<feature type="transmembrane region" description="Helical" evidence="5">
    <location>
        <begin position="158"/>
        <end position="183"/>
    </location>
</feature>
<feature type="transmembrane region" description="Helical" evidence="5">
    <location>
        <begin position="103"/>
        <end position="124"/>
    </location>
</feature>
<keyword evidence="6" id="KW-0808">Transferase</keyword>
<dbReference type="GO" id="GO:0008168">
    <property type="term" value="F:methyltransferase activity"/>
    <property type="evidence" value="ECO:0007669"/>
    <property type="project" value="UniProtKB-KW"/>
</dbReference>
<dbReference type="EMBL" id="BMJM01000012">
    <property type="protein sequence ID" value="GGE19726.1"/>
    <property type="molecule type" value="Genomic_DNA"/>
</dbReference>
<reference evidence="6" key="1">
    <citation type="journal article" date="2014" name="Int. J. Syst. Evol. Microbiol.">
        <title>Complete genome sequence of Corynebacterium casei LMG S-19264T (=DSM 44701T), isolated from a smear-ripened cheese.</title>
        <authorList>
            <consortium name="US DOE Joint Genome Institute (JGI-PGF)"/>
            <person name="Walter F."/>
            <person name="Albersmeier A."/>
            <person name="Kalinowski J."/>
            <person name="Ruckert C."/>
        </authorList>
    </citation>
    <scope>NUCLEOTIDE SEQUENCE</scope>
    <source>
        <strain evidence="6">CGMCC 1.15519</strain>
    </source>
</reference>
<organism evidence="6 7">
    <name type="scientific">Sandarakinorhabdus glacialis</name>
    <dbReference type="NCBI Taxonomy" id="1614636"/>
    <lineage>
        <taxon>Bacteria</taxon>
        <taxon>Pseudomonadati</taxon>
        <taxon>Pseudomonadota</taxon>
        <taxon>Alphaproteobacteria</taxon>
        <taxon>Sphingomonadales</taxon>
        <taxon>Sphingosinicellaceae</taxon>
        <taxon>Sandarakinorhabdus</taxon>
    </lineage>
</organism>
<dbReference type="InterPro" id="IPR007318">
    <property type="entry name" value="Phopholipid_MeTrfase"/>
</dbReference>
<name>A0A916ZZL9_9SPHN</name>
<keyword evidence="4 5" id="KW-0472">Membrane</keyword>
<feature type="transmembrane region" description="Helical" evidence="5">
    <location>
        <begin position="47"/>
        <end position="65"/>
    </location>
</feature>
<proteinExistence type="predicted"/>
<evidence type="ECO:0000256" key="2">
    <source>
        <dbReference type="ARBA" id="ARBA00022692"/>
    </source>
</evidence>
<gene>
    <name evidence="6" type="ORF">GCM10011529_27880</name>
</gene>
<dbReference type="PANTHER" id="PTHR12714">
    <property type="entry name" value="PROTEIN-S ISOPRENYLCYSTEINE O-METHYLTRANSFERASE"/>
    <property type="match status" value="1"/>
</dbReference>
<reference evidence="6" key="2">
    <citation type="submission" date="2020-09" db="EMBL/GenBank/DDBJ databases">
        <authorList>
            <person name="Sun Q."/>
            <person name="Zhou Y."/>
        </authorList>
    </citation>
    <scope>NUCLEOTIDE SEQUENCE</scope>
    <source>
        <strain evidence="6">CGMCC 1.15519</strain>
    </source>
</reference>
<protein>
    <submittedName>
        <fullName evidence="6">Protein-S-isoprenylcysteine methyltransferase</fullName>
    </submittedName>
</protein>
<evidence type="ECO:0000256" key="3">
    <source>
        <dbReference type="ARBA" id="ARBA00022989"/>
    </source>
</evidence>
<sequence length="218" mass="23866">MMSQRTEDLLGKGLLVFTFTLLAYQQALSFARTILAADRPDFWWLDILSRTLTLLFVAIVVVMTIRRLPARATAAGLEPRITAIAGTFTLMLLAFLPHGDAGVAAQFVATVLIAIGTALSIHCLRYLGRSFSVMATARELVTGGPYARVRHPLYVAEAITTIGIVILHWSIGAVALGLIQALLQFRRMQNEEAVLRAAFPEYASYAARVPMIIPRLAI</sequence>
<evidence type="ECO:0000256" key="4">
    <source>
        <dbReference type="ARBA" id="ARBA00023136"/>
    </source>
</evidence>
<dbReference type="RefSeq" id="WP_188763777.1">
    <property type="nucleotide sequence ID" value="NZ_BMJM01000012.1"/>
</dbReference>
<evidence type="ECO:0000313" key="7">
    <source>
        <dbReference type="Proteomes" id="UP000635071"/>
    </source>
</evidence>
<evidence type="ECO:0000313" key="6">
    <source>
        <dbReference type="EMBL" id="GGE19726.1"/>
    </source>
</evidence>
<dbReference type="Proteomes" id="UP000635071">
    <property type="component" value="Unassembled WGS sequence"/>
</dbReference>
<dbReference type="Pfam" id="PF04191">
    <property type="entry name" value="PEMT"/>
    <property type="match status" value="1"/>
</dbReference>
<keyword evidence="6" id="KW-0489">Methyltransferase</keyword>
<dbReference type="GO" id="GO:0012505">
    <property type="term" value="C:endomembrane system"/>
    <property type="evidence" value="ECO:0007669"/>
    <property type="project" value="UniProtKB-SubCell"/>
</dbReference>